<feature type="transmembrane region" description="Helical" evidence="1">
    <location>
        <begin position="110"/>
        <end position="129"/>
    </location>
</feature>
<feature type="transmembrane region" description="Helical" evidence="1">
    <location>
        <begin position="149"/>
        <end position="168"/>
    </location>
</feature>
<feature type="transmembrane region" description="Helical" evidence="1">
    <location>
        <begin position="229"/>
        <end position="248"/>
    </location>
</feature>
<dbReference type="Proteomes" id="UP000283269">
    <property type="component" value="Unassembled WGS sequence"/>
</dbReference>
<keyword evidence="1" id="KW-1133">Transmembrane helix</keyword>
<keyword evidence="3" id="KW-1185">Reference proteome</keyword>
<keyword evidence="1" id="KW-0472">Membrane</keyword>
<dbReference type="AlphaFoldDB" id="A0A409WQB2"/>
<comment type="caution">
    <text evidence="2">The sequence shown here is derived from an EMBL/GenBank/DDBJ whole genome shotgun (WGS) entry which is preliminary data.</text>
</comment>
<feature type="transmembrane region" description="Helical" evidence="1">
    <location>
        <begin position="18"/>
        <end position="35"/>
    </location>
</feature>
<organism evidence="2 3">
    <name type="scientific">Psilocybe cyanescens</name>
    <dbReference type="NCBI Taxonomy" id="93625"/>
    <lineage>
        <taxon>Eukaryota</taxon>
        <taxon>Fungi</taxon>
        <taxon>Dikarya</taxon>
        <taxon>Basidiomycota</taxon>
        <taxon>Agaricomycotina</taxon>
        <taxon>Agaricomycetes</taxon>
        <taxon>Agaricomycetidae</taxon>
        <taxon>Agaricales</taxon>
        <taxon>Agaricineae</taxon>
        <taxon>Strophariaceae</taxon>
        <taxon>Psilocybe</taxon>
    </lineage>
</organism>
<evidence type="ECO:0000313" key="3">
    <source>
        <dbReference type="Proteomes" id="UP000283269"/>
    </source>
</evidence>
<gene>
    <name evidence="2" type="ORF">CVT25_001818</name>
</gene>
<dbReference type="OrthoDB" id="3250682at2759"/>
<feature type="transmembrane region" description="Helical" evidence="1">
    <location>
        <begin position="189"/>
        <end position="209"/>
    </location>
</feature>
<protein>
    <submittedName>
        <fullName evidence="2">Uncharacterized protein</fullName>
    </submittedName>
</protein>
<feature type="transmembrane region" description="Helical" evidence="1">
    <location>
        <begin position="82"/>
        <end position="103"/>
    </location>
</feature>
<keyword evidence="1" id="KW-0812">Transmembrane</keyword>
<accession>A0A409WQB2</accession>
<proteinExistence type="predicted"/>
<reference evidence="2 3" key="1">
    <citation type="journal article" date="2018" name="Evol. Lett.">
        <title>Horizontal gene cluster transfer increased hallucinogenic mushroom diversity.</title>
        <authorList>
            <person name="Reynolds H.T."/>
            <person name="Vijayakumar V."/>
            <person name="Gluck-Thaler E."/>
            <person name="Korotkin H.B."/>
            <person name="Matheny P.B."/>
            <person name="Slot J.C."/>
        </authorList>
    </citation>
    <scope>NUCLEOTIDE SEQUENCE [LARGE SCALE GENOMIC DNA]</scope>
    <source>
        <strain evidence="2 3">2631</strain>
    </source>
</reference>
<evidence type="ECO:0000313" key="2">
    <source>
        <dbReference type="EMBL" id="PPQ80686.1"/>
    </source>
</evidence>
<name>A0A409WQB2_PSICY</name>
<dbReference type="InParanoid" id="A0A409WQB2"/>
<sequence>MGTPNTAQLHYVEVMCESVLQGMYCVLVVVILWLLMRPKPMPMIHRIMFIAGIIMWALACVHLGLVIQQVTHTVTPIANAQAQASIATVQFLIGDMIIIWRVWVVWGRSYLAAALPFLLMLASAGVRFAEAAKLVTFAHRPRIGDVATALLVTNVLLSTMLIAGRIWYMQWKMNKLLGRAPSTKSQSKYKGILLLIIESGAIYALSQIIDLILDDIHSNGIHTVLDLQIPLAGILPTLIVLVVHLDLVPGSSTSDTQRSTTVASKFQAASGPGQTTSAFAASKGTSVSLRMETINDSVDYADGNQYDPKSSYASAQYKTKSVV</sequence>
<evidence type="ECO:0000256" key="1">
    <source>
        <dbReference type="SAM" id="Phobius"/>
    </source>
</evidence>
<feature type="transmembrane region" description="Helical" evidence="1">
    <location>
        <begin position="47"/>
        <end position="70"/>
    </location>
</feature>
<dbReference type="EMBL" id="NHYD01003312">
    <property type="protein sequence ID" value="PPQ80686.1"/>
    <property type="molecule type" value="Genomic_DNA"/>
</dbReference>